<keyword evidence="2" id="KW-1185">Reference proteome</keyword>
<dbReference type="EMBL" id="CADCXU010011982">
    <property type="protein sequence ID" value="CAB0002239.1"/>
    <property type="molecule type" value="Genomic_DNA"/>
</dbReference>
<proteinExistence type="predicted"/>
<accession>A0A6H5GKY3</accession>
<evidence type="ECO:0000313" key="1">
    <source>
        <dbReference type="EMBL" id="CAB0002239.1"/>
    </source>
</evidence>
<sequence>MRHVRGLRPLRNGPRCPMINEIHGSVTSVGKTYLLKTHLFLYADRALSGFSASDVCGFSLEQTATRFSITSPLFRHATSWCRLGIAGFLK</sequence>
<gene>
    <name evidence="1" type="ORF">NTEN_LOCUS8026</name>
</gene>
<protein>
    <submittedName>
        <fullName evidence="1">Uncharacterized protein</fullName>
    </submittedName>
</protein>
<name>A0A6H5GKY3_9HEMI</name>
<evidence type="ECO:0000313" key="2">
    <source>
        <dbReference type="Proteomes" id="UP000479000"/>
    </source>
</evidence>
<reference evidence="1 2" key="1">
    <citation type="submission" date="2020-02" db="EMBL/GenBank/DDBJ databases">
        <authorList>
            <person name="Ferguson B K."/>
        </authorList>
    </citation>
    <scope>NUCLEOTIDE SEQUENCE [LARGE SCALE GENOMIC DNA]</scope>
</reference>
<dbReference type="AlphaFoldDB" id="A0A6H5GKY3"/>
<dbReference type="Proteomes" id="UP000479000">
    <property type="component" value="Unassembled WGS sequence"/>
</dbReference>
<organism evidence="1 2">
    <name type="scientific">Nesidiocoris tenuis</name>
    <dbReference type="NCBI Taxonomy" id="355587"/>
    <lineage>
        <taxon>Eukaryota</taxon>
        <taxon>Metazoa</taxon>
        <taxon>Ecdysozoa</taxon>
        <taxon>Arthropoda</taxon>
        <taxon>Hexapoda</taxon>
        <taxon>Insecta</taxon>
        <taxon>Pterygota</taxon>
        <taxon>Neoptera</taxon>
        <taxon>Paraneoptera</taxon>
        <taxon>Hemiptera</taxon>
        <taxon>Heteroptera</taxon>
        <taxon>Panheteroptera</taxon>
        <taxon>Cimicomorpha</taxon>
        <taxon>Miridae</taxon>
        <taxon>Dicyphina</taxon>
        <taxon>Nesidiocoris</taxon>
    </lineage>
</organism>